<accession>A0A397TBC6</accession>
<dbReference type="AlphaFoldDB" id="A0A397TBC6"/>
<proteinExistence type="predicted"/>
<sequence length="52" mass="5828">SLSSSVQDGKEKWFSELFGPEWEGKTILQTLQSGLARENDSPSVQTFGIRKQ</sequence>
<dbReference type="EMBL" id="QKYT01000130">
    <property type="protein sequence ID" value="RIA92301.1"/>
    <property type="molecule type" value="Genomic_DNA"/>
</dbReference>
<evidence type="ECO:0000313" key="1">
    <source>
        <dbReference type="EMBL" id="RIA92301.1"/>
    </source>
</evidence>
<keyword evidence="2" id="KW-1185">Reference proteome</keyword>
<feature type="non-terminal residue" evidence="1">
    <location>
        <position position="1"/>
    </location>
</feature>
<reference evidence="1 2" key="1">
    <citation type="submission" date="2018-06" db="EMBL/GenBank/DDBJ databases">
        <title>Comparative genomics reveals the genomic features of Rhizophagus irregularis, R. cerebriforme, R. diaphanum and Gigaspora rosea, and their symbiotic lifestyle signature.</title>
        <authorList>
            <person name="Morin E."/>
            <person name="San Clemente H."/>
            <person name="Chen E.C.H."/>
            <person name="De La Providencia I."/>
            <person name="Hainaut M."/>
            <person name="Kuo A."/>
            <person name="Kohler A."/>
            <person name="Murat C."/>
            <person name="Tang N."/>
            <person name="Roy S."/>
            <person name="Loubradou J."/>
            <person name="Henrissat B."/>
            <person name="Grigoriev I.V."/>
            <person name="Corradi N."/>
            <person name="Roux C."/>
            <person name="Martin F.M."/>
        </authorList>
    </citation>
    <scope>NUCLEOTIDE SEQUENCE [LARGE SCALE GENOMIC DNA]</scope>
    <source>
        <strain evidence="1 2">DAOM 227022</strain>
    </source>
</reference>
<comment type="caution">
    <text evidence="1">The sequence shown here is derived from an EMBL/GenBank/DDBJ whole genome shotgun (WGS) entry which is preliminary data.</text>
</comment>
<protein>
    <submittedName>
        <fullName evidence="1">Uncharacterized protein</fullName>
    </submittedName>
</protein>
<organism evidence="1 2">
    <name type="scientific">Glomus cerebriforme</name>
    <dbReference type="NCBI Taxonomy" id="658196"/>
    <lineage>
        <taxon>Eukaryota</taxon>
        <taxon>Fungi</taxon>
        <taxon>Fungi incertae sedis</taxon>
        <taxon>Mucoromycota</taxon>
        <taxon>Glomeromycotina</taxon>
        <taxon>Glomeromycetes</taxon>
        <taxon>Glomerales</taxon>
        <taxon>Glomeraceae</taxon>
        <taxon>Glomus</taxon>
    </lineage>
</organism>
<dbReference type="Proteomes" id="UP000265703">
    <property type="component" value="Unassembled WGS sequence"/>
</dbReference>
<evidence type="ECO:0000313" key="2">
    <source>
        <dbReference type="Proteomes" id="UP000265703"/>
    </source>
</evidence>
<gene>
    <name evidence="1" type="ORF">C1645_820900</name>
</gene>
<name>A0A397TBC6_9GLOM</name>